<feature type="compositionally biased region" description="Basic and acidic residues" evidence="1">
    <location>
        <begin position="312"/>
        <end position="336"/>
    </location>
</feature>
<feature type="region of interest" description="Disordered" evidence="1">
    <location>
        <begin position="813"/>
        <end position="844"/>
    </location>
</feature>
<organism evidence="2 3">
    <name type="scientific">Balaenoptera physalus</name>
    <name type="common">Fin whale</name>
    <name type="synonym">Balaena physalus</name>
    <dbReference type="NCBI Taxonomy" id="9770"/>
    <lineage>
        <taxon>Eukaryota</taxon>
        <taxon>Metazoa</taxon>
        <taxon>Chordata</taxon>
        <taxon>Craniata</taxon>
        <taxon>Vertebrata</taxon>
        <taxon>Euteleostomi</taxon>
        <taxon>Mammalia</taxon>
        <taxon>Eutheria</taxon>
        <taxon>Laurasiatheria</taxon>
        <taxon>Artiodactyla</taxon>
        <taxon>Whippomorpha</taxon>
        <taxon>Cetacea</taxon>
        <taxon>Mysticeti</taxon>
        <taxon>Balaenopteridae</taxon>
        <taxon>Balaenoptera</taxon>
    </lineage>
</organism>
<feature type="region of interest" description="Disordered" evidence="1">
    <location>
        <begin position="632"/>
        <end position="662"/>
    </location>
</feature>
<feature type="compositionally biased region" description="Low complexity" evidence="1">
    <location>
        <begin position="826"/>
        <end position="835"/>
    </location>
</feature>
<feature type="region of interest" description="Disordered" evidence="1">
    <location>
        <begin position="303"/>
        <end position="391"/>
    </location>
</feature>
<name>A0A643BQE8_BALPH</name>
<feature type="compositionally biased region" description="Basic and acidic residues" evidence="1">
    <location>
        <begin position="967"/>
        <end position="985"/>
    </location>
</feature>
<feature type="region of interest" description="Disordered" evidence="1">
    <location>
        <begin position="936"/>
        <end position="1125"/>
    </location>
</feature>
<feature type="region of interest" description="Disordered" evidence="1">
    <location>
        <begin position="15"/>
        <end position="98"/>
    </location>
</feature>
<feature type="compositionally biased region" description="Basic and acidic residues" evidence="1">
    <location>
        <begin position="1188"/>
        <end position="1203"/>
    </location>
</feature>
<keyword evidence="3" id="KW-1185">Reference proteome</keyword>
<evidence type="ECO:0000313" key="2">
    <source>
        <dbReference type="EMBL" id="KAB0390182.1"/>
    </source>
</evidence>
<gene>
    <name evidence="2" type="ORF">E2I00_008232</name>
</gene>
<comment type="caution">
    <text evidence="2">The sequence shown here is derived from an EMBL/GenBank/DDBJ whole genome shotgun (WGS) entry which is preliminary data.</text>
</comment>
<feature type="compositionally biased region" description="Pro residues" evidence="1">
    <location>
        <begin position="246"/>
        <end position="256"/>
    </location>
</feature>
<feature type="compositionally biased region" description="Basic and acidic residues" evidence="1">
    <location>
        <begin position="652"/>
        <end position="662"/>
    </location>
</feature>
<dbReference type="PANTHER" id="PTHR22042">
    <property type="entry name" value="TANKYRASE 1 BINDING PROTEIN"/>
    <property type="match status" value="1"/>
</dbReference>
<dbReference type="Proteomes" id="UP000437017">
    <property type="component" value="Unassembled WGS sequence"/>
</dbReference>
<evidence type="ECO:0008006" key="4">
    <source>
        <dbReference type="Google" id="ProtNLM"/>
    </source>
</evidence>
<dbReference type="EMBL" id="SGJD01005865">
    <property type="protein sequence ID" value="KAB0390182.1"/>
    <property type="molecule type" value="Genomic_DNA"/>
</dbReference>
<feature type="region of interest" description="Disordered" evidence="1">
    <location>
        <begin position="677"/>
        <end position="708"/>
    </location>
</feature>
<feature type="compositionally biased region" description="Basic and acidic residues" evidence="1">
    <location>
        <begin position="451"/>
        <end position="462"/>
    </location>
</feature>
<proteinExistence type="predicted"/>
<sequence>AALLRPSPSTVILFETTKAGPTLGKGVGRGAPEADAGVSQGPPAASRPEPRPRLKRRPVSAIFIESIQPQKPAGPGGAAMAGKAPPTPPEKTWVRRPRPLSMDLTARFEMDGECLVKAEAPLHDPDSDFLQVARKIQERKEKLLCKQAEMGNLRTMGGSARVTPTNDQNLGEEKAKLDGEPEKAPRAPQSPSPRPGKGQEVAEVKSRAADGETQAGGERTPRGGVKKHVSLFGESASALSLGSSPPSAPPESPPAAPEQGKAGVSVQERIKGWATESSEAKPEIRKKVVQARPLSADLTKLFSSAASSNEVTCEKCSELSSEPPKEPREKQKEGHGVDGASVPRSPWKPVMTREKSRQTEQKDSSDQVPGSGWSESVVGPLSPSASTPDDDRSFQTVWATVFDHHVEKHTVADPSGHCPTAMTPRDTADVLELRSMFLGSRSSFPQTTYLKKEWLENPDPKKSGRTAFSNGEPKQHHTSSLLGRYPVGEKYSNNPCLKLLESPPASERVEPRYDIMHAVGERAHSEAIPTAPEEKAVTLRSSQSRLSLASLIWEARGTREVSGPKPDFHRELKDTSVGNCLSPRWTGGVAMSWQKAAVGVSEERGTEPSPEATSARTIQAAIQETQHQGIEGAGIKPGERGPPQGGPLEPPSRAKGEASDFRARPQADVLLQKGPLAVAGGQGGARPAQVPEPEARMRKVSPSDQRMERWRRRTLPHDAKFDEFSLLAPEHSSKAEQRRTGYLTRTAGALGKPQLAHGWEEPQQGNAGVSQVLSAAKQGSSVEPKATFFAVTYQIPDTQKAKSVVKPGPENLMEHSRKIAPPPSPHLLTSTPASLGDRILGPPSERISDADALWVRRGPEDSIGFHSDWKDDGNKTSPPGAPKTPPALKSHPKATHLLVRRKTEVVSETFPGKIKDGYRSSILDIDALMAEYQRQPAAGPREAQELMGGPPAEPRASNPERPGQQGEVDRRRRSLKEGPEIEGPRKQASFAEANPSSTPGSGKQLAETPGAATNTKVSPPLWALPHSAPPEKYPGASSGPAGPRKKGSGVTEDEKKAFISKHHSAKCQHPLAESKPTTSWEDLGSGATMPPRSSPTDQKKGPPRKSLGRGEEDNVTQWGNHPWDCGRSLLDVKRAHSEKGPPLKIREGLSIMQEARERRQEQPKGRPSLPRESSEAKDIKTGLCRQESGNRDSQKVPPGREDALQDNEPLLRQVTPVAAGPQRSHSFCKDKRSGPFVVSGAGVARVDAVGNVPGWPQGLRGTGTGRPLPHCCLLDHLSPGGGWVGVLSLSKTELGPQTSGWPPSEGCLGPTGADALLICRAPPTPSWSDPEHEVRPVPPGCFIEAANEVQEMAWKSFLDTPPRSVCFNPEFRLFPHLLLMNQKPWASKPGYKTREKICPASVCCDVRCVLGTGLQGLEDTIPALQGPQSAGEQASGKGRKAEVEGTGRGIVNSWKMGACLCEAEQLAVSSLHVPGASRTPLSNWTISQSAREQGPGCTPTCAISWGQPPTGCPLGSERRGPFACQMSGAESEEPWACF</sequence>
<dbReference type="InterPro" id="IPR040006">
    <property type="entry name" value="TNKS1BP1-like"/>
</dbReference>
<feature type="region of interest" description="Disordered" evidence="1">
    <location>
        <begin position="1155"/>
        <end position="1208"/>
    </location>
</feature>
<feature type="compositionally biased region" description="Low complexity" evidence="1">
    <location>
        <begin position="233"/>
        <end position="245"/>
    </location>
</feature>
<feature type="region of interest" description="Disordered" evidence="1">
    <location>
        <begin position="1423"/>
        <end position="1444"/>
    </location>
</feature>
<dbReference type="PANTHER" id="PTHR22042:SF3">
    <property type="entry name" value="RIKEN CDNA 2900026A02 GENE"/>
    <property type="match status" value="1"/>
</dbReference>
<feature type="compositionally biased region" description="Basic and acidic residues" evidence="1">
    <location>
        <begin position="171"/>
        <end position="185"/>
    </location>
</feature>
<dbReference type="OrthoDB" id="9950932at2759"/>
<feature type="compositionally biased region" description="Basic and acidic residues" evidence="1">
    <location>
        <begin position="200"/>
        <end position="210"/>
    </location>
</feature>
<feature type="region of interest" description="Disordered" evidence="1">
    <location>
        <begin position="864"/>
        <end position="894"/>
    </location>
</feature>
<feature type="region of interest" description="Disordered" evidence="1">
    <location>
        <begin position="150"/>
        <end position="285"/>
    </location>
</feature>
<feature type="compositionally biased region" description="Basic and acidic residues" evidence="1">
    <location>
        <begin position="351"/>
        <end position="365"/>
    </location>
</feature>
<protein>
    <recommendedName>
        <fullName evidence="4">KIAA1671</fullName>
    </recommendedName>
</protein>
<feature type="non-terminal residue" evidence="2">
    <location>
        <position position="1"/>
    </location>
</feature>
<reference evidence="2 3" key="1">
    <citation type="journal article" date="2019" name="PLoS ONE">
        <title>Genomic analyses reveal an absence of contemporary introgressive admixture between fin whales and blue whales, despite known hybrids.</title>
        <authorList>
            <person name="Westbury M.V."/>
            <person name="Petersen B."/>
            <person name="Lorenzen E.D."/>
        </authorList>
    </citation>
    <scope>NUCLEOTIDE SEQUENCE [LARGE SCALE GENOMIC DNA]</scope>
    <source>
        <strain evidence="2">FinWhale-01</strain>
    </source>
</reference>
<evidence type="ECO:0000256" key="1">
    <source>
        <dbReference type="SAM" id="MobiDB-lite"/>
    </source>
</evidence>
<feature type="compositionally biased region" description="Basic and acidic residues" evidence="1">
    <location>
        <begin position="1155"/>
        <end position="1164"/>
    </location>
</feature>
<feature type="region of interest" description="Disordered" evidence="1">
    <location>
        <begin position="451"/>
        <end position="486"/>
    </location>
</feature>
<accession>A0A643BQE8</accession>
<evidence type="ECO:0000313" key="3">
    <source>
        <dbReference type="Proteomes" id="UP000437017"/>
    </source>
</evidence>